<comment type="similarity">
    <text evidence="1 4">Belongs to the short-chain dehydrogenases/reductases (SDR) family.</text>
</comment>
<dbReference type="InterPro" id="IPR002347">
    <property type="entry name" value="SDR_fam"/>
</dbReference>
<dbReference type="EMBL" id="JADGKB010000008">
    <property type="protein sequence ID" value="KAJ3260979.1"/>
    <property type="molecule type" value="Genomic_DNA"/>
</dbReference>
<dbReference type="Proteomes" id="UP001210925">
    <property type="component" value="Unassembled WGS sequence"/>
</dbReference>
<dbReference type="AlphaFoldDB" id="A0AAD5UL48"/>
<evidence type="ECO:0000256" key="2">
    <source>
        <dbReference type="ARBA" id="ARBA00022857"/>
    </source>
</evidence>
<protein>
    <recommendedName>
        <fullName evidence="7">NAD(P)-binding protein</fullName>
    </recommendedName>
</protein>
<gene>
    <name evidence="5" type="ORF">HK103_006934</name>
</gene>
<evidence type="ECO:0000313" key="6">
    <source>
        <dbReference type="Proteomes" id="UP001210925"/>
    </source>
</evidence>
<organism evidence="5 6">
    <name type="scientific">Boothiomyces macroporosus</name>
    <dbReference type="NCBI Taxonomy" id="261099"/>
    <lineage>
        <taxon>Eukaryota</taxon>
        <taxon>Fungi</taxon>
        <taxon>Fungi incertae sedis</taxon>
        <taxon>Chytridiomycota</taxon>
        <taxon>Chytridiomycota incertae sedis</taxon>
        <taxon>Chytridiomycetes</taxon>
        <taxon>Rhizophydiales</taxon>
        <taxon>Terramycetaceae</taxon>
        <taxon>Boothiomyces</taxon>
    </lineage>
</organism>
<dbReference type="Pfam" id="PF00106">
    <property type="entry name" value="adh_short"/>
    <property type="match status" value="1"/>
</dbReference>
<comment type="caution">
    <text evidence="5">The sequence shown here is derived from an EMBL/GenBank/DDBJ whole genome shotgun (WGS) entry which is preliminary data.</text>
</comment>
<dbReference type="GO" id="GO:0016491">
    <property type="term" value="F:oxidoreductase activity"/>
    <property type="evidence" value="ECO:0007669"/>
    <property type="project" value="UniProtKB-KW"/>
</dbReference>
<evidence type="ECO:0000256" key="4">
    <source>
        <dbReference type="RuleBase" id="RU000363"/>
    </source>
</evidence>
<evidence type="ECO:0008006" key="7">
    <source>
        <dbReference type="Google" id="ProtNLM"/>
    </source>
</evidence>
<dbReference type="PRINTS" id="PR00080">
    <property type="entry name" value="SDRFAMILY"/>
</dbReference>
<dbReference type="PANTHER" id="PTHR24320">
    <property type="entry name" value="RETINOL DEHYDROGENASE"/>
    <property type="match status" value="1"/>
</dbReference>
<dbReference type="CDD" id="cd05327">
    <property type="entry name" value="retinol-DH_like_SDR_c_like"/>
    <property type="match status" value="1"/>
</dbReference>
<evidence type="ECO:0000256" key="3">
    <source>
        <dbReference type="ARBA" id="ARBA00023002"/>
    </source>
</evidence>
<reference evidence="5" key="1">
    <citation type="submission" date="2020-05" db="EMBL/GenBank/DDBJ databases">
        <title>Phylogenomic resolution of chytrid fungi.</title>
        <authorList>
            <person name="Stajich J.E."/>
            <person name="Amses K."/>
            <person name="Simmons R."/>
            <person name="Seto K."/>
            <person name="Myers J."/>
            <person name="Bonds A."/>
            <person name="Quandt C.A."/>
            <person name="Barry K."/>
            <person name="Liu P."/>
            <person name="Grigoriev I."/>
            <person name="Longcore J.E."/>
            <person name="James T.Y."/>
        </authorList>
    </citation>
    <scope>NUCLEOTIDE SEQUENCE</scope>
    <source>
        <strain evidence="5">PLAUS21</strain>
    </source>
</reference>
<dbReference type="Gene3D" id="3.40.50.720">
    <property type="entry name" value="NAD(P)-binding Rossmann-like Domain"/>
    <property type="match status" value="1"/>
</dbReference>
<dbReference type="PRINTS" id="PR00081">
    <property type="entry name" value="GDHRDH"/>
</dbReference>
<accession>A0AAD5UL48</accession>
<keyword evidence="3" id="KW-0560">Oxidoreductase</keyword>
<evidence type="ECO:0000256" key="1">
    <source>
        <dbReference type="ARBA" id="ARBA00006484"/>
    </source>
</evidence>
<keyword evidence="6" id="KW-1185">Reference proteome</keyword>
<dbReference type="InterPro" id="IPR036291">
    <property type="entry name" value="NAD(P)-bd_dom_sf"/>
</dbReference>
<evidence type="ECO:0000313" key="5">
    <source>
        <dbReference type="EMBL" id="KAJ3260979.1"/>
    </source>
</evidence>
<name>A0AAD5UL48_9FUNG</name>
<sequence>MTTKPKYNPEKDIPSLEGKVAIVTGASSGIGKITALELAKKGCHVFLFGRSAEKTLPVIEEIKTISKNDKVEFLEADLMDLNQVEQAADKFLERGLPLHILINNAGIMYQPFKLTKDNMESQIATNHFAHVVLTNKLLCVLEASAPSRIVNISSLLHQTTYLGGINYDTWCDEKKYNAEMQYGVSKLLNIHFTNELQKRLDQKAKDEGRECKVYVNSVHPGVVKSNLLRNQAHKLKIIDVLYNWMCIPPEHGAITQLYVSTFPEIEEKNIKGKYFVPFNSMTATSSSGANEKHWAKTWDWTQKELAAKFREDWKWTI</sequence>
<keyword evidence="2" id="KW-0521">NADP</keyword>
<dbReference type="PANTHER" id="PTHR24320:SF282">
    <property type="entry name" value="WW DOMAIN-CONTAINING OXIDOREDUCTASE"/>
    <property type="match status" value="1"/>
</dbReference>
<proteinExistence type="inferred from homology"/>
<dbReference type="SUPFAM" id="SSF51735">
    <property type="entry name" value="NAD(P)-binding Rossmann-fold domains"/>
    <property type="match status" value="1"/>
</dbReference>